<keyword evidence="3" id="KW-1185">Reference proteome</keyword>
<sequence length="49" mass="5603">MLHLSTDGIKFDTLNKLCKALNCSVGDSIEYVNEEDKLRSCVLCLFEFF</sequence>
<name>A0ABS5NQ14_9BACI</name>
<dbReference type="Proteomes" id="UP000681027">
    <property type="component" value="Unassembled WGS sequence"/>
</dbReference>
<feature type="domain" description="HTH cro/C1-type" evidence="1">
    <location>
        <begin position="7"/>
        <end position="33"/>
    </location>
</feature>
<proteinExistence type="predicted"/>
<reference evidence="2 3" key="1">
    <citation type="submission" date="2021-05" db="EMBL/GenBank/DDBJ databases">
        <title>Novel Bacillus species.</title>
        <authorList>
            <person name="Liu G."/>
        </authorList>
    </citation>
    <scope>NUCLEOTIDE SEQUENCE [LARGE SCALE GENOMIC DNA]</scope>
    <source>
        <strain evidence="2 3">FJAT-49705</strain>
    </source>
</reference>
<protein>
    <submittedName>
        <fullName evidence="2">Helix-turn-helix domain-containing protein</fullName>
    </submittedName>
</protein>
<comment type="caution">
    <text evidence="2">The sequence shown here is derived from an EMBL/GenBank/DDBJ whole genome shotgun (WGS) entry which is preliminary data.</text>
</comment>
<accession>A0ABS5NQ14</accession>
<evidence type="ECO:0000313" key="2">
    <source>
        <dbReference type="EMBL" id="MBS4189004.1"/>
    </source>
</evidence>
<dbReference type="Pfam" id="PF13443">
    <property type="entry name" value="HTH_26"/>
    <property type="match status" value="1"/>
</dbReference>
<dbReference type="InterPro" id="IPR010982">
    <property type="entry name" value="Lambda_DNA-bd_dom_sf"/>
</dbReference>
<dbReference type="EMBL" id="JAGYPM010000001">
    <property type="protein sequence ID" value="MBS4189004.1"/>
    <property type="molecule type" value="Genomic_DNA"/>
</dbReference>
<dbReference type="InterPro" id="IPR001387">
    <property type="entry name" value="Cro/C1-type_HTH"/>
</dbReference>
<organism evidence="2 3">
    <name type="scientific">Cytobacillus citreus</name>
    <dbReference type="NCBI Taxonomy" id="2833586"/>
    <lineage>
        <taxon>Bacteria</taxon>
        <taxon>Bacillati</taxon>
        <taxon>Bacillota</taxon>
        <taxon>Bacilli</taxon>
        <taxon>Bacillales</taxon>
        <taxon>Bacillaceae</taxon>
        <taxon>Cytobacillus</taxon>
    </lineage>
</organism>
<evidence type="ECO:0000313" key="3">
    <source>
        <dbReference type="Proteomes" id="UP000681027"/>
    </source>
</evidence>
<dbReference type="SUPFAM" id="SSF47413">
    <property type="entry name" value="lambda repressor-like DNA-binding domains"/>
    <property type="match status" value="1"/>
</dbReference>
<gene>
    <name evidence="2" type="ORF">KHA94_02085</name>
</gene>
<evidence type="ECO:0000259" key="1">
    <source>
        <dbReference type="Pfam" id="PF13443"/>
    </source>
</evidence>